<dbReference type="SUPFAM" id="SSF82649">
    <property type="entry name" value="SufE/NifU"/>
    <property type="match status" value="1"/>
</dbReference>
<reference evidence="12 13" key="1">
    <citation type="journal article" date="2011" name="Nat. Genet.">
        <title>The genome of the mesopolyploid crop species Brassica rapa.</title>
        <authorList>
            <consortium name="Brassica rapa Genome Sequencing Project Consortium"/>
            <person name="Wang X."/>
            <person name="Wang H."/>
            <person name="Wang J."/>
            <person name="Sun R."/>
            <person name="Wu J."/>
            <person name="Liu S."/>
            <person name="Bai Y."/>
            <person name="Mun J.H."/>
            <person name="Bancroft I."/>
            <person name="Cheng F."/>
            <person name="Huang S."/>
            <person name="Li X."/>
            <person name="Hua W."/>
            <person name="Wang J."/>
            <person name="Wang X."/>
            <person name="Freeling M."/>
            <person name="Pires J.C."/>
            <person name="Paterson A.H."/>
            <person name="Chalhoub B."/>
            <person name="Wang B."/>
            <person name="Hayward A."/>
            <person name="Sharpe A.G."/>
            <person name="Park B.S."/>
            <person name="Weisshaar B."/>
            <person name="Liu B."/>
            <person name="Li B."/>
            <person name="Liu B."/>
            <person name="Tong C."/>
            <person name="Song C."/>
            <person name="Duran C."/>
            <person name="Peng C."/>
            <person name="Geng C."/>
            <person name="Koh C."/>
            <person name="Lin C."/>
            <person name="Edwards D."/>
            <person name="Mu D."/>
            <person name="Shen D."/>
            <person name="Soumpourou E."/>
            <person name="Li F."/>
            <person name="Fraser F."/>
            <person name="Conant G."/>
            <person name="Lassalle G."/>
            <person name="King G.J."/>
            <person name="Bonnema G."/>
            <person name="Tang H."/>
            <person name="Wang H."/>
            <person name="Belcram H."/>
            <person name="Zhou H."/>
            <person name="Hirakawa H."/>
            <person name="Abe H."/>
            <person name="Guo H."/>
            <person name="Wang H."/>
            <person name="Jin H."/>
            <person name="Parkin I.A."/>
            <person name="Batley J."/>
            <person name="Kim J.S."/>
            <person name="Just J."/>
            <person name="Li J."/>
            <person name="Xu J."/>
            <person name="Deng J."/>
            <person name="Kim J.A."/>
            <person name="Li J."/>
            <person name="Yu J."/>
            <person name="Meng J."/>
            <person name="Wang J."/>
            <person name="Min J."/>
            <person name="Poulain J."/>
            <person name="Wang J."/>
            <person name="Hatakeyama K."/>
            <person name="Wu K."/>
            <person name="Wang L."/>
            <person name="Fang L."/>
            <person name="Trick M."/>
            <person name="Links M.G."/>
            <person name="Zhao M."/>
            <person name="Jin M."/>
            <person name="Ramchiary N."/>
            <person name="Drou N."/>
            <person name="Berkman P.J."/>
            <person name="Cai Q."/>
            <person name="Huang Q."/>
            <person name="Li R."/>
            <person name="Tabata S."/>
            <person name="Cheng S."/>
            <person name="Zhang S."/>
            <person name="Zhang S."/>
            <person name="Huang S."/>
            <person name="Sato S."/>
            <person name="Sun S."/>
            <person name="Kwon S.J."/>
            <person name="Choi S.R."/>
            <person name="Lee T.H."/>
            <person name="Fan W."/>
            <person name="Zhao X."/>
            <person name="Tan X."/>
            <person name="Xu X."/>
            <person name="Wang Y."/>
            <person name="Qiu Y."/>
            <person name="Yin Y."/>
            <person name="Li Y."/>
            <person name="Du Y."/>
            <person name="Liao Y."/>
            <person name="Lim Y."/>
            <person name="Narusaka Y."/>
            <person name="Wang Y."/>
            <person name="Wang Z."/>
            <person name="Li Z."/>
            <person name="Wang Z."/>
            <person name="Xiong Z."/>
            <person name="Zhang Z."/>
        </authorList>
    </citation>
    <scope>NUCLEOTIDE SEQUENCE [LARGE SCALE GENOMIC DNA]</scope>
    <source>
        <strain evidence="12 13">cv. Chiifu-401-42</strain>
    </source>
</reference>
<dbReference type="GO" id="GO:0016020">
    <property type="term" value="C:membrane"/>
    <property type="evidence" value="ECO:0007669"/>
    <property type="project" value="UniProtKB-SubCell"/>
</dbReference>
<protein>
    <recommendedName>
        <fullName evidence="11">Fe-S metabolism associated domain-containing protein</fullName>
    </recommendedName>
</protein>
<keyword evidence="7 10" id="KW-1133">Transmembrane helix</keyword>
<evidence type="ECO:0000256" key="9">
    <source>
        <dbReference type="SAM" id="MobiDB-lite"/>
    </source>
</evidence>
<dbReference type="EnsemblPlants" id="Bra019100.1">
    <property type="protein sequence ID" value="Bra019100.1-P"/>
    <property type="gene ID" value="Bra019100"/>
</dbReference>
<dbReference type="Proteomes" id="UP000011750">
    <property type="component" value="Chromosome A03"/>
</dbReference>
<dbReference type="Pfam" id="PF02657">
    <property type="entry name" value="SufE"/>
    <property type="match status" value="1"/>
</dbReference>
<dbReference type="STRING" id="51351.M4DRF7"/>
<dbReference type="SUPFAM" id="SSF82657">
    <property type="entry name" value="BolA-like"/>
    <property type="match status" value="1"/>
</dbReference>
<evidence type="ECO:0000256" key="1">
    <source>
        <dbReference type="ARBA" id="ARBA00004141"/>
    </source>
</evidence>
<organism evidence="12 13">
    <name type="scientific">Brassica campestris</name>
    <name type="common">Field mustard</name>
    <dbReference type="NCBI Taxonomy" id="3711"/>
    <lineage>
        <taxon>Eukaryota</taxon>
        <taxon>Viridiplantae</taxon>
        <taxon>Streptophyta</taxon>
        <taxon>Embryophyta</taxon>
        <taxon>Tracheophyta</taxon>
        <taxon>Spermatophyta</taxon>
        <taxon>Magnoliopsida</taxon>
        <taxon>eudicotyledons</taxon>
        <taxon>Gunneridae</taxon>
        <taxon>Pentapetalae</taxon>
        <taxon>rosids</taxon>
        <taxon>malvids</taxon>
        <taxon>Brassicales</taxon>
        <taxon>Brassicaceae</taxon>
        <taxon>Brassiceae</taxon>
        <taxon>Brassica</taxon>
    </lineage>
</organism>
<evidence type="ECO:0000313" key="13">
    <source>
        <dbReference type="Proteomes" id="UP000011750"/>
    </source>
</evidence>
<evidence type="ECO:0000256" key="4">
    <source>
        <dbReference type="ARBA" id="ARBA00022640"/>
    </source>
</evidence>
<dbReference type="GO" id="GO:0016192">
    <property type="term" value="P:vesicle-mediated transport"/>
    <property type="evidence" value="ECO:0007669"/>
    <property type="project" value="InterPro"/>
</dbReference>
<dbReference type="InterPro" id="IPR036065">
    <property type="entry name" value="BolA-like_sf"/>
</dbReference>
<evidence type="ECO:0000256" key="7">
    <source>
        <dbReference type="ARBA" id="ARBA00022989"/>
    </source>
</evidence>
<dbReference type="GO" id="GO:0012505">
    <property type="term" value="C:endomembrane system"/>
    <property type="evidence" value="ECO:0007669"/>
    <property type="project" value="UniProtKB-ARBA"/>
</dbReference>
<dbReference type="Pfam" id="PF04178">
    <property type="entry name" value="Got1"/>
    <property type="match status" value="1"/>
</dbReference>
<evidence type="ECO:0000256" key="6">
    <source>
        <dbReference type="ARBA" id="ARBA00022946"/>
    </source>
</evidence>
<sequence length="452" mass="48630">MSQGWFSLGGSTSADQKQPEQQKSGSSLLADWNSYAATRDVEEGGGGSGSFGFDIESAVRSANDTVSGTFSVVSKGVRDIPGNLSSATSSMPSGKALMYFGLLLASGVFFIFIAFTMFLPVMVLMPQKFAICFTLGCGFIIGSFFALRGPQNQLAHMSSMERLPLTIGFIATMVGTIYVSMVLHSYILSVVFSVLQVLALVYYCISYFPGGSSGMSTRAKGQVRAARRGRTKYKDASLRSGFRAFFDEERNFVYEADSDSVLTKGLAALLVKGLSGRTVTEIVRVTPDFAVLLGLKQTLTPSRSNGFLNMLKLMQKKAMSLEVKGVDETIVLEADSEPKPSVSEVEDSDNGSNVVALGSRGMRIRERLEEELSPVELEVEDVSYQHAGHAGVRGGGSAGADGETHFSLRVVLDAFQGRSLVKGHRMVYDLLREELLSGLHALSIVAKTPAEV</sequence>
<dbReference type="Pfam" id="PF01722">
    <property type="entry name" value="BolA"/>
    <property type="match status" value="1"/>
</dbReference>
<dbReference type="eggNOG" id="KOG2887">
    <property type="taxonomic scope" value="Eukaryota"/>
</dbReference>
<dbReference type="FunFam" id="3.30.300.90:FF:000004">
    <property type="entry name" value="SufE-like protein, chloroplastic"/>
    <property type="match status" value="1"/>
</dbReference>
<evidence type="ECO:0000259" key="11">
    <source>
        <dbReference type="Pfam" id="PF02657"/>
    </source>
</evidence>
<name>M4DRF7_BRACM</name>
<accession>M4DRF7</accession>
<evidence type="ECO:0000256" key="3">
    <source>
        <dbReference type="ARBA" id="ARBA00022528"/>
    </source>
</evidence>
<keyword evidence="4" id="KW-0934">Plastid</keyword>
<keyword evidence="6" id="KW-0809">Transit peptide</keyword>
<evidence type="ECO:0000256" key="5">
    <source>
        <dbReference type="ARBA" id="ARBA00022692"/>
    </source>
</evidence>
<keyword evidence="3" id="KW-0150">Chloroplast</keyword>
<evidence type="ECO:0000313" key="12">
    <source>
        <dbReference type="EnsemblPlants" id="Bra019100.1-P"/>
    </source>
</evidence>
<feature type="transmembrane region" description="Helical" evidence="10">
    <location>
        <begin position="187"/>
        <end position="208"/>
    </location>
</feature>
<dbReference type="InterPro" id="IPR007305">
    <property type="entry name" value="Vesicle_transpt_Got1/SFT2"/>
</dbReference>
<keyword evidence="13" id="KW-1185">Reference proteome</keyword>
<dbReference type="Gramene" id="Bra019100.1">
    <property type="protein sequence ID" value="Bra019100.1-P"/>
    <property type="gene ID" value="Bra019100"/>
</dbReference>
<feature type="region of interest" description="Disordered" evidence="9">
    <location>
        <begin position="1"/>
        <end position="25"/>
    </location>
</feature>
<evidence type="ECO:0000256" key="2">
    <source>
        <dbReference type="ARBA" id="ARBA00004229"/>
    </source>
</evidence>
<dbReference type="GO" id="GO:0009507">
    <property type="term" value="C:chloroplast"/>
    <property type="evidence" value="ECO:0007669"/>
    <property type="project" value="UniProtKB-SubCell"/>
</dbReference>
<evidence type="ECO:0000256" key="10">
    <source>
        <dbReference type="SAM" id="Phobius"/>
    </source>
</evidence>
<feature type="domain" description="Fe-S metabolism associated" evidence="11">
    <location>
        <begin position="249"/>
        <end position="316"/>
    </location>
</feature>
<dbReference type="HOGENOM" id="CLU_606034_0_0_1"/>
<dbReference type="InterPro" id="IPR003808">
    <property type="entry name" value="Fe-S_metab-assoc_dom"/>
</dbReference>
<proteinExistence type="predicted"/>
<feature type="transmembrane region" description="Helical" evidence="10">
    <location>
        <begin position="128"/>
        <end position="147"/>
    </location>
</feature>
<dbReference type="PANTHER" id="PTHR46230:SF3">
    <property type="entry name" value="SUFE-LIKE PROTEIN 1, CHLOROPLASTIC_MITOCHONDRIAL"/>
    <property type="match status" value="1"/>
</dbReference>
<keyword evidence="5 10" id="KW-0812">Transmembrane</keyword>
<comment type="subcellular location">
    <subcellularLocation>
        <location evidence="1">Membrane</location>
        <topology evidence="1">Multi-pass membrane protein</topology>
    </subcellularLocation>
    <subcellularLocation>
        <location evidence="2">Plastid</location>
        <location evidence="2">Chloroplast</location>
    </subcellularLocation>
</comment>
<dbReference type="InParanoid" id="M4DRF7"/>
<dbReference type="InterPro" id="IPR002634">
    <property type="entry name" value="BolA"/>
</dbReference>
<feature type="transmembrane region" description="Helical" evidence="10">
    <location>
        <begin position="163"/>
        <end position="181"/>
    </location>
</feature>
<reference evidence="12" key="3">
    <citation type="submission" date="2023-03" db="UniProtKB">
        <authorList>
            <consortium name="EnsemblPlants"/>
        </authorList>
    </citation>
    <scope>IDENTIFICATION</scope>
    <source>
        <strain evidence="12">cv. Chiifu-401-42</strain>
    </source>
</reference>
<dbReference type="PANTHER" id="PTHR46230">
    <property type="match status" value="1"/>
</dbReference>
<dbReference type="Gene3D" id="3.30.300.90">
    <property type="entry name" value="BolA-like"/>
    <property type="match status" value="1"/>
</dbReference>
<dbReference type="AlphaFoldDB" id="M4DRF7"/>
<keyword evidence="8 10" id="KW-0472">Membrane</keyword>
<evidence type="ECO:0000256" key="8">
    <source>
        <dbReference type="ARBA" id="ARBA00023136"/>
    </source>
</evidence>
<dbReference type="Gene3D" id="3.90.1010.10">
    <property type="match status" value="1"/>
</dbReference>
<reference evidence="12 13" key="2">
    <citation type="journal article" date="2018" name="Hortic Res">
        <title>Improved Brassica rapa reference genome by single-molecule sequencing and chromosome conformation capture technologies.</title>
        <authorList>
            <person name="Zhang L."/>
            <person name="Cai X."/>
            <person name="Wu J."/>
            <person name="Liu M."/>
            <person name="Grob S."/>
            <person name="Cheng F."/>
            <person name="Liang J."/>
            <person name="Cai C."/>
            <person name="Liu Z."/>
            <person name="Liu B."/>
            <person name="Wang F."/>
            <person name="Li S."/>
            <person name="Liu F."/>
            <person name="Li X."/>
            <person name="Cheng L."/>
            <person name="Yang W."/>
            <person name="Li M.H."/>
            <person name="Grossniklaus U."/>
            <person name="Zheng H."/>
            <person name="Wang X."/>
        </authorList>
    </citation>
    <scope>NUCLEOTIDE SEQUENCE [LARGE SCALE GENOMIC DNA]</scope>
    <source>
        <strain evidence="12 13">cv. Chiifu-401-42</strain>
    </source>
</reference>
<dbReference type="eggNOG" id="KOG2313">
    <property type="taxonomic scope" value="Eukaryota"/>
</dbReference>
<feature type="transmembrane region" description="Helical" evidence="10">
    <location>
        <begin position="96"/>
        <end position="122"/>
    </location>
</feature>